<dbReference type="AlphaFoldDB" id="A0A914QB08"/>
<proteinExistence type="predicted"/>
<dbReference type="SMART" id="SM00225">
    <property type="entry name" value="BTB"/>
    <property type="match status" value="1"/>
</dbReference>
<keyword evidence="2" id="KW-1185">Reference proteome</keyword>
<dbReference type="SUPFAM" id="SSF54695">
    <property type="entry name" value="POZ domain"/>
    <property type="match status" value="1"/>
</dbReference>
<organism evidence="2 3">
    <name type="scientific">Panagrolaimus davidi</name>
    <dbReference type="NCBI Taxonomy" id="227884"/>
    <lineage>
        <taxon>Eukaryota</taxon>
        <taxon>Metazoa</taxon>
        <taxon>Ecdysozoa</taxon>
        <taxon>Nematoda</taxon>
        <taxon>Chromadorea</taxon>
        <taxon>Rhabditida</taxon>
        <taxon>Tylenchina</taxon>
        <taxon>Panagrolaimomorpha</taxon>
        <taxon>Panagrolaimoidea</taxon>
        <taxon>Panagrolaimidae</taxon>
        <taxon>Panagrolaimus</taxon>
    </lineage>
</organism>
<sequence length="375" mass="43737">MTYHSQFCDKRFELFKSQDQETGHFDVKFDHIYAHKFMLVAVSEVFKIMLSDTWNHGEAIKIETYSFNDFYEFVTFLYSGDCKLNDENIFSMVDLSEFYQVKEFQQQCDEFLSKKEYTKENILVCFETLSNYSLPMFEKTLFKTMKEIGINLVEADGFMEMSKETVMKIVSFEDRFVSEENLFAKILEWAENQVTKKKQAAESYEESINLKDAIKSEMIGILPFIRFKKMSLKFLHTFVVKTGFLFSYDELSEILDNANPDVKVKITNSNGKSIIGMLSSTSNVDEHIKSLRNRTCTTSYSTEWVYWEEPQIGNSYVSNRIQKKDGVEWYLYGWEGGIGAVHNSYKNLKDLNLLAEMIPEISGFEITGNCKIDVE</sequence>
<dbReference type="PANTHER" id="PTHR45774:SF3">
    <property type="entry name" value="BTB (POZ) DOMAIN-CONTAINING 2B-RELATED"/>
    <property type="match status" value="1"/>
</dbReference>
<protein>
    <submittedName>
        <fullName evidence="3">BTB domain-containing protein</fullName>
    </submittedName>
</protein>
<dbReference type="Pfam" id="PF07707">
    <property type="entry name" value="BACK"/>
    <property type="match status" value="1"/>
</dbReference>
<dbReference type="InterPro" id="IPR011705">
    <property type="entry name" value="BACK"/>
</dbReference>
<name>A0A914QB08_9BILA</name>
<dbReference type="Gene3D" id="3.30.710.10">
    <property type="entry name" value="Potassium Channel Kv1.1, Chain A"/>
    <property type="match status" value="1"/>
</dbReference>
<feature type="domain" description="BTB" evidence="1">
    <location>
        <begin position="32"/>
        <end position="86"/>
    </location>
</feature>
<evidence type="ECO:0000313" key="3">
    <source>
        <dbReference type="WBParaSite" id="PDA_v2.g2435.t1"/>
    </source>
</evidence>
<evidence type="ECO:0000313" key="2">
    <source>
        <dbReference type="Proteomes" id="UP000887578"/>
    </source>
</evidence>
<evidence type="ECO:0000259" key="1">
    <source>
        <dbReference type="PROSITE" id="PS50097"/>
    </source>
</evidence>
<dbReference type="Pfam" id="PF00651">
    <property type="entry name" value="BTB"/>
    <property type="match status" value="1"/>
</dbReference>
<dbReference type="PANTHER" id="PTHR45774">
    <property type="entry name" value="BTB/POZ DOMAIN-CONTAINING"/>
    <property type="match status" value="1"/>
</dbReference>
<reference evidence="3" key="1">
    <citation type="submission" date="2022-11" db="UniProtKB">
        <authorList>
            <consortium name="WormBaseParasite"/>
        </authorList>
    </citation>
    <scope>IDENTIFICATION</scope>
</reference>
<dbReference type="InterPro" id="IPR000210">
    <property type="entry name" value="BTB/POZ_dom"/>
</dbReference>
<dbReference type="Proteomes" id="UP000887578">
    <property type="component" value="Unplaced"/>
</dbReference>
<dbReference type="Gene3D" id="1.25.40.420">
    <property type="match status" value="1"/>
</dbReference>
<dbReference type="WBParaSite" id="PDA_v2.g2435.t1">
    <property type="protein sequence ID" value="PDA_v2.g2435.t1"/>
    <property type="gene ID" value="PDA_v2.g2435"/>
</dbReference>
<dbReference type="InterPro" id="IPR011333">
    <property type="entry name" value="SKP1/BTB/POZ_sf"/>
</dbReference>
<dbReference type="PROSITE" id="PS50097">
    <property type="entry name" value="BTB"/>
    <property type="match status" value="1"/>
</dbReference>
<accession>A0A914QB08</accession>